<name>A0AAV5S812_9BILA</name>
<evidence type="ECO:0008006" key="3">
    <source>
        <dbReference type="Google" id="ProtNLM"/>
    </source>
</evidence>
<sequence length="124" mass="13837">RLCVHCSSTGSARPPSGQRLTKAHFRASSTPFPARTVRSTSVFRLPHRLWASCDSRSPFVPSRGVACGSARDSALVPYRRTCFGTRWCFRRHSPRTVSTSMCSLLRERRARSTPSSSIFMAEDS</sequence>
<evidence type="ECO:0000313" key="1">
    <source>
        <dbReference type="EMBL" id="GMS78227.1"/>
    </source>
</evidence>
<dbReference type="EMBL" id="BTSX01000001">
    <property type="protein sequence ID" value="GMS78227.1"/>
    <property type="molecule type" value="Genomic_DNA"/>
</dbReference>
<reference evidence="1" key="1">
    <citation type="submission" date="2023-10" db="EMBL/GenBank/DDBJ databases">
        <title>Genome assembly of Pristionchus species.</title>
        <authorList>
            <person name="Yoshida K."/>
            <person name="Sommer R.J."/>
        </authorList>
    </citation>
    <scope>NUCLEOTIDE SEQUENCE</scope>
    <source>
        <strain evidence="1">RS0144</strain>
    </source>
</reference>
<protein>
    <recommendedName>
        <fullName evidence="3">Ribosomal protein</fullName>
    </recommendedName>
</protein>
<dbReference type="AlphaFoldDB" id="A0AAV5S812"/>
<comment type="caution">
    <text evidence="1">The sequence shown here is derived from an EMBL/GenBank/DDBJ whole genome shotgun (WGS) entry which is preliminary data.</text>
</comment>
<gene>
    <name evidence="1" type="ORF">PENTCL1PPCAC_402</name>
</gene>
<feature type="non-terminal residue" evidence="1">
    <location>
        <position position="1"/>
    </location>
</feature>
<organism evidence="1 2">
    <name type="scientific">Pristionchus entomophagus</name>
    <dbReference type="NCBI Taxonomy" id="358040"/>
    <lineage>
        <taxon>Eukaryota</taxon>
        <taxon>Metazoa</taxon>
        <taxon>Ecdysozoa</taxon>
        <taxon>Nematoda</taxon>
        <taxon>Chromadorea</taxon>
        <taxon>Rhabditida</taxon>
        <taxon>Rhabditina</taxon>
        <taxon>Diplogasteromorpha</taxon>
        <taxon>Diplogasteroidea</taxon>
        <taxon>Neodiplogasteridae</taxon>
        <taxon>Pristionchus</taxon>
    </lineage>
</organism>
<proteinExistence type="predicted"/>
<dbReference type="Proteomes" id="UP001432027">
    <property type="component" value="Unassembled WGS sequence"/>
</dbReference>
<keyword evidence="2" id="KW-1185">Reference proteome</keyword>
<evidence type="ECO:0000313" key="2">
    <source>
        <dbReference type="Proteomes" id="UP001432027"/>
    </source>
</evidence>
<accession>A0AAV5S812</accession>